<dbReference type="STRING" id="416016.SAMN05443547_0520"/>
<feature type="signal peptide" evidence="2">
    <location>
        <begin position="1"/>
        <end position="22"/>
    </location>
</feature>
<proteinExistence type="predicted"/>
<dbReference type="Proteomes" id="UP000184611">
    <property type="component" value="Unassembled WGS sequence"/>
</dbReference>
<protein>
    <submittedName>
        <fullName evidence="4">Por secretion system C-terminal sorting domain-containing protein</fullName>
    </submittedName>
</protein>
<sequence length="113" mass="12576">MIKKYFFTSFFIFVLFSMNAVAQENKQSVIGKTQEPTIEGLAIYPNPVNSGKIFISSKSSLDKKVEIFNVLGKKVLEIVITSKEVNISNLTAGVYIIKIKEGEATATRKLIIN</sequence>
<organism evidence="4 5">
    <name type="scientific">Flavobacterium cucumis</name>
    <dbReference type="NCBI Taxonomy" id="416016"/>
    <lineage>
        <taxon>Bacteria</taxon>
        <taxon>Pseudomonadati</taxon>
        <taxon>Bacteroidota</taxon>
        <taxon>Flavobacteriia</taxon>
        <taxon>Flavobacteriales</taxon>
        <taxon>Flavobacteriaceae</taxon>
        <taxon>Flavobacterium</taxon>
    </lineage>
</organism>
<evidence type="ECO:0000256" key="1">
    <source>
        <dbReference type="ARBA" id="ARBA00022729"/>
    </source>
</evidence>
<keyword evidence="1 2" id="KW-0732">Signal</keyword>
<accession>A0A1M7ZTR4</accession>
<dbReference type="EMBL" id="FRYK01000001">
    <property type="protein sequence ID" value="SHO72193.1"/>
    <property type="molecule type" value="Genomic_DNA"/>
</dbReference>
<dbReference type="OrthoDB" id="862563at2"/>
<evidence type="ECO:0000256" key="2">
    <source>
        <dbReference type="SAM" id="SignalP"/>
    </source>
</evidence>
<evidence type="ECO:0000259" key="3">
    <source>
        <dbReference type="Pfam" id="PF18962"/>
    </source>
</evidence>
<dbReference type="AlphaFoldDB" id="A0A1M7ZTR4"/>
<gene>
    <name evidence="4" type="ORF">SAMN05443547_0520</name>
</gene>
<feature type="domain" description="Secretion system C-terminal sorting" evidence="3">
    <location>
        <begin position="43"/>
        <end position="112"/>
    </location>
</feature>
<dbReference type="Pfam" id="PF18962">
    <property type="entry name" value="Por_Secre_tail"/>
    <property type="match status" value="1"/>
</dbReference>
<feature type="chain" id="PRO_5009930026" evidence="2">
    <location>
        <begin position="23"/>
        <end position="113"/>
    </location>
</feature>
<reference evidence="5" key="1">
    <citation type="submission" date="2016-12" db="EMBL/GenBank/DDBJ databases">
        <authorList>
            <person name="Varghese N."/>
            <person name="Submissions S."/>
        </authorList>
    </citation>
    <scope>NUCLEOTIDE SEQUENCE [LARGE SCALE GENOMIC DNA]</scope>
    <source>
        <strain evidence="5">DSM 18830</strain>
    </source>
</reference>
<keyword evidence="5" id="KW-1185">Reference proteome</keyword>
<name>A0A1M7ZTR4_9FLAO</name>
<dbReference type="NCBIfam" id="TIGR04183">
    <property type="entry name" value="Por_Secre_tail"/>
    <property type="match status" value="1"/>
</dbReference>
<evidence type="ECO:0000313" key="4">
    <source>
        <dbReference type="EMBL" id="SHO72193.1"/>
    </source>
</evidence>
<dbReference type="InterPro" id="IPR026444">
    <property type="entry name" value="Secre_tail"/>
</dbReference>
<evidence type="ECO:0000313" key="5">
    <source>
        <dbReference type="Proteomes" id="UP000184611"/>
    </source>
</evidence>